<dbReference type="InterPro" id="IPR058031">
    <property type="entry name" value="AAA_lid_NorR"/>
</dbReference>
<evidence type="ECO:0000256" key="1">
    <source>
        <dbReference type="ARBA" id="ARBA00022741"/>
    </source>
</evidence>
<dbReference type="InterPro" id="IPR009057">
    <property type="entry name" value="Homeodomain-like_sf"/>
</dbReference>
<feature type="modified residue" description="4-aspartylphosphate" evidence="7">
    <location>
        <position position="52"/>
    </location>
</feature>
<accession>A0A3A8NE91</accession>
<keyword evidence="4" id="KW-0238">DNA-binding</keyword>
<evidence type="ECO:0000313" key="10">
    <source>
        <dbReference type="EMBL" id="RKH40531.1"/>
    </source>
</evidence>
<dbReference type="Gene3D" id="1.10.10.60">
    <property type="entry name" value="Homeodomain-like"/>
    <property type="match status" value="1"/>
</dbReference>
<dbReference type="PANTHER" id="PTHR32071:SF113">
    <property type="entry name" value="ALGINATE BIOSYNTHESIS TRANSCRIPTIONAL REGULATORY PROTEIN ALGB"/>
    <property type="match status" value="1"/>
</dbReference>
<dbReference type="CDD" id="cd00009">
    <property type="entry name" value="AAA"/>
    <property type="match status" value="1"/>
</dbReference>
<reference evidence="11" key="1">
    <citation type="submission" date="2018-09" db="EMBL/GenBank/DDBJ databases">
        <authorList>
            <person name="Livingstone P.G."/>
            <person name="Whitworth D.E."/>
        </authorList>
    </citation>
    <scope>NUCLEOTIDE SEQUENCE [LARGE SCALE GENOMIC DNA]</scope>
    <source>
        <strain evidence="11">CA040B</strain>
    </source>
</reference>
<dbReference type="PANTHER" id="PTHR32071">
    <property type="entry name" value="TRANSCRIPTIONAL REGULATORY PROTEIN"/>
    <property type="match status" value="1"/>
</dbReference>
<evidence type="ECO:0000256" key="7">
    <source>
        <dbReference type="PROSITE-ProRule" id="PRU00169"/>
    </source>
</evidence>
<dbReference type="SUPFAM" id="SSF52540">
    <property type="entry name" value="P-loop containing nucleoside triphosphate hydrolases"/>
    <property type="match status" value="1"/>
</dbReference>
<dbReference type="GO" id="GO:0005524">
    <property type="term" value="F:ATP binding"/>
    <property type="evidence" value="ECO:0007669"/>
    <property type="project" value="UniProtKB-KW"/>
</dbReference>
<feature type="domain" description="Response regulatory" evidence="9">
    <location>
        <begin position="3"/>
        <end position="117"/>
    </location>
</feature>
<dbReference type="Pfam" id="PF25601">
    <property type="entry name" value="AAA_lid_14"/>
    <property type="match status" value="1"/>
</dbReference>
<dbReference type="Gene3D" id="3.40.50.300">
    <property type="entry name" value="P-loop containing nucleotide triphosphate hydrolases"/>
    <property type="match status" value="1"/>
</dbReference>
<dbReference type="FunFam" id="3.40.50.300:FF:000006">
    <property type="entry name" value="DNA-binding transcriptional regulator NtrC"/>
    <property type="match status" value="1"/>
</dbReference>
<name>A0A3A8NE91_9BACT</name>
<evidence type="ECO:0000256" key="6">
    <source>
        <dbReference type="ARBA" id="ARBA00023163"/>
    </source>
</evidence>
<evidence type="ECO:0000256" key="3">
    <source>
        <dbReference type="ARBA" id="ARBA00023015"/>
    </source>
</evidence>
<feature type="domain" description="Sigma-54 factor interaction" evidence="8">
    <location>
        <begin position="147"/>
        <end position="376"/>
    </location>
</feature>
<dbReference type="Pfam" id="PF00072">
    <property type="entry name" value="Response_reg"/>
    <property type="match status" value="1"/>
</dbReference>
<evidence type="ECO:0000256" key="5">
    <source>
        <dbReference type="ARBA" id="ARBA00023159"/>
    </source>
</evidence>
<dbReference type="PROSITE" id="PS50045">
    <property type="entry name" value="SIGMA54_INTERACT_4"/>
    <property type="match status" value="1"/>
</dbReference>
<comment type="caution">
    <text evidence="10">The sequence shown here is derived from an EMBL/GenBank/DDBJ whole genome shotgun (WGS) entry which is preliminary data.</text>
</comment>
<dbReference type="InterPro" id="IPR001789">
    <property type="entry name" value="Sig_transdc_resp-reg_receiver"/>
</dbReference>
<keyword evidence="6" id="KW-0804">Transcription</keyword>
<dbReference type="GO" id="GO:0006355">
    <property type="term" value="P:regulation of DNA-templated transcription"/>
    <property type="evidence" value="ECO:0007669"/>
    <property type="project" value="InterPro"/>
</dbReference>
<dbReference type="PROSITE" id="PS00675">
    <property type="entry name" value="SIGMA54_INTERACT_1"/>
    <property type="match status" value="1"/>
</dbReference>
<proteinExistence type="predicted"/>
<dbReference type="SMART" id="SM00448">
    <property type="entry name" value="REC"/>
    <property type="match status" value="1"/>
</dbReference>
<protein>
    <submittedName>
        <fullName evidence="10">Sigma-54-dependent Fis family transcriptional regulator</fullName>
    </submittedName>
</protein>
<dbReference type="SUPFAM" id="SSF52172">
    <property type="entry name" value="CheY-like"/>
    <property type="match status" value="1"/>
</dbReference>
<dbReference type="PROSITE" id="PS00676">
    <property type="entry name" value="SIGMA54_INTERACT_2"/>
    <property type="match status" value="1"/>
</dbReference>
<dbReference type="InterPro" id="IPR025944">
    <property type="entry name" value="Sigma_54_int_dom_CS"/>
</dbReference>
<dbReference type="RefSeq" id="WP_120626969.1">
    <property type="nucleotide sequence ID" value="NZ_RAWG01000129.1"/>
</dbReference>
<keyword evidence="3" id="KW-0805">Transcription regulation</keyword>
<organism evidence="10 11">
    <name type="scientific">Corallococcus sicarius</name>
    <dbReference type="NCBI Taxonomy" id="2316726"/>
    <lineage>
        <taxon>Bacteria</taxon>
        <taxon>Pseudomonadati</taxon>
        <taxon>Myxococcota</taxon>
        <taxon>Myxococcia</taxon>
        <taxon>Myxococcales</taxon>
        <taxon>Cystobacterineae</taxon>
        <taxon>Myxococcaceae</taxon>
        <taxon>Corallococcus</taxon>
    </lineage>
</organism>
<dbReference type="SUPFAM" id="SSF46689">
    <property type="entry name" value="Homeodomain-like"/>
    <property type="match status" value="1"/>
</dbReference>
<dbReference type="Pfam" id="PF02954">
    <property type="entry name" value="HTH_8"/>
    <property type="match status" value="1"/>
</dbReference>
<evidence type="ECO:0000259" key="8">
    <source>
        <dbReference type="PROSITE" id="PS50045"/>
    </source>
</evidence>
<evidence type="ECO:0000313" key="11">
    <source>
        <dbReference type="Proteomes" id="UP000273405"/>
    </source>
</evidence>
<keyword evidence="2" id="KW-0067">ATP-binding</keyword>
<keyword evidence="1" id="KW-0547">Nucleotide-binding</keyword>
<keyword evidence="7" id="KW-0597">Phosphoprotein</keyword>
<dbReference type="InterPro" id="IPR011006">
    <property type="entry name" value="CheY-like_superfamily"/>
</dbReference>
<dbReference type="SMART" id="SM00382">
    <property type="entry name" value="AAA"/>
    <property type="match status" value="1"/>
</dbReference>
<dbReference type="InterPro" id="IPR003593">
    <property type="entry name" value="AAA+_ATPase"/>
</dbReference>
<dbReference type="Proteomes" id="UP000273405">
    <property type="component" value="Unassembled WGS sequence"/>
</dbReference>
<dbReference type="InterPro" id="IPR025943">
    <property type="entry name" value="Sigma_54_int_dom_ATP-bd_2"/>
</dbReference>
<dbReference type="PRINTS" id="PR01590">
    <property type="entry name" value="HTHFIS"/>
</dbReference>
<dbReference type="InterPro" id="IPR002078">
    <property type="entry name" value="Sigma_54_int"/>
</dbReference>
<dbReference type="FunFam" id="1.10.8.60:FF:000014">
    <property type="entry name" value="DNA-binding transcriptional regulator NtrC"/>
    <property type="match status" value="1"/>
</dbReference>
<gene>
    <name evidence="10" type="ORF">D7X12_20500</name>
</gene>
<dbReference type="OrthoDB" id="9814761at2"/>
<dbReference type="GO" id="GO:0000160">
    <property type="term" value="P:phosphorelay signal transduction system"/>
    <property type="evidence" value="ECO:0007669"/>
    <property type="project" value="InterPro"/>
</dbReference>
<evidence type="ECO:0000256" key="2">
    <source>
        <dbReference type="ARBA" id="ARBA00022840"/>
    </source>
</evidence>
<dbReference type="Pfam" id="PF00158">
    <property type="entry name" value="Sigma54_activat"/>
    <property type="match status" value="1"/>
</dbReference>
<dbReference type="InterPro" id="IPR027417">
    <property type="entry name" value="P-loop_NTPase"/>
</dbReference>
<evidence type="ECO:0000256" key="4">
    <source>
        <dbReference type="ARBA" id="ARBA00023125"/>
    </source>
</evidence>
<keyword evidence="11" id="KW-1185">Reference proteome</keyword>
<dbReference type="Gene3D" id="3.40.50.2300">
    <property type="match status" value="1"/>
</dbReference>
<dbReference type="PROSITE" id="PS00688">
    <property type="entry name" value="SIGMA54_INTERACT_3"/>
    <property type="match status" value="1"/>
</dbReference>
<dbReference type="GO" id="GO:0043565">
    <property type="term" value="F:sequence-specific DNA binding"/>
    <property type="evidence" value="ECO:0007669"/>
    <property type="project" value="InterPro"/>
</dbReference>
<dbReference type="Gene3D" id="1.10.8.60">
    <property type="match status" value="1"/>
</dbReference>
<keyword evidence="5" id="KW-0010">Activator</keyword>
<dbReference type="InterPro" id="IPR002197">
    <property type="entry name" value="HTH_Fis"/>
</dbReference>
<evidence type="ECO:0000259" key="9">
    <source>
        <dbReference type="PROSITE" id="PS50110"/>
    </source>
</evidence>
<dbReference type="EMBL" id="RAWG01000129">
    <property type="protein sequence ID" value="RKH40531.1"/>
    <property type="molecule type" value="Genomic_DNA"/>
</dbReference>
<sequence>MARILVIDDHDTLREGMTVTLTRSGHSVAAVRSGADGLAAYKKGPFDLVVTDLKMDGMDGIAVTRALKQLDAGAVVMVVTAFGSIETAVQAMQEGAYDFITKPFPPEVLRAKVDKGLELSATRRQVERLTARTDAHDADAALTHRDIVGDSEPMQKLLAQVRKVAASDATVLVRGESGTGKELVARMLHQQSPRRSGPFVVVHCAALAETLLESELFGHERGSFTGAVKRKLGRFELADGGTLFLDEIGEIPASVQTKLLRVLQEKELQRVGGEETLKVDVRVVSATHRDLQAEVKAGRFREDLYYRLHIVPLTLPPLRERPEDITALARHFVAKHAPRVNRRITGIEDATLHALTRHAWPGNVRELENVMEQSLVFAEGETLTPADLPPHLSGQTPRMDSGLPVPQGDRPLPDILEDLERQLIARAYEKAGGVKTETARLLGIKTSALYYKLEKYGFLPRGDRPDEGG</sequence>
<dbReference type="InterPro" id="IPR025662">
    <property type="entry name" value="Sigma_54_int_dom_ATP-bd_1"/>
</dbReference>
<dbReference type="PROSITE" id="PS50110">
    <property type="entry name" value="RESPONSE_REGULATORY"/>
    <property type="match status" value="1"/>
</dbReference>
<dbReference type="AlphaFoldDB" id="A0A3A8NE91"/>